<comment type="caution">
    <text evidence="1">The sequence shown here is derived from an EMBL/GenBank/DDBJ whole genome shotgun (WGS) entry which is preliminary data.</text>
</comment>
<reference evidence="1 2" key="1">
    <citation type="submission" date="2024-06" db="EMBL/GenBank/DDBJ databases">
        <title>The Natural Products Discovery Center: Release of the First 8490 Sequenced Strains for Exploring Actinobacteria Biosynthetic Diversity.</title>
        <authorList>
            <person name="Kalkreuter E."/>
            <person name="Kautsar S.A."/>
            <person name="Yang D."/>
            <person name="Bader C.D."/>
            <person name="Teijaro C.N."/>
            <person name="Fluegel L."/>
            <person name="Davis C.M."/>
            <person name="Simpson J.R."/>
            <person name="Lauterbach L."/>
            <person name="Steele A.D."/>
            <person name="Gui C."/>
            <person name="Meng S."/>
            <person name="Li G."/>
            <person name="Viehrig K."/>
            <person name="Ye F."/>
            <person name="Su P."/>
            <person name="Kiefer A.F."/>
            <person name="Nichols A."/>
            <person name="Cepeda A.J."/>
            <person name="Yan W."/>
            <person name="Fan B."/>
            <person name="Jiang Y."/>
            <person name="Adhikari A."/>
            <person name="Zheng C.-J."/>
            <person name="Schuster L."/>
            <person name="Cowan T.M."/>
            <person name="Smanski M.J."/>
            <person name="Chevrette M.G."/>
            <person name="De Carvalho L.P.S."/>
            <person name="Shen B."/>
        </authorList>
    </citation>
    <scope>NUCLEOTIDE SEQUENCE [LARGE SCALE GENOMIC DNA]</scope>
    <source>
        <strain evidence="1 2">NPDC000155</strain>
    </source>
</reference>
<evidence type="ECO:0000313" key="2">
    <source>
        <dbReference type="Proteomes" id="UP001486207"/>
    </source>
</evidence>
<dbReference type="InterPro" id="IPR027417">
    <property type="entry name" value="P-loop_NTPase"/>
</dbReference>
<keyword evidence="2" id="KW-1185">Reference proteome</keyword>
<dbReference type="Gene3D" id="3.40.50.300">
    <property type="entry name" value="P-loop containing nucleotide triphosphate hydrolases"/>
    <property type="match status" value="1"/>
</dbReference>
<dbReference type="EMBL" id="JBEPFB010000005">
    <property type="protein sequence ID" value="MER7373411.1"/>
    <property type="molecule type" value="Genomic_DNA"/>
</dbReference>
<dbReference type="Proteomes" id="UP001486207">
    <property type="component" value="Unassembled WGS sequence"/>
</dbReference>
<accession>A0ABV1XP87</accession>
<organism evidence="1 2">
    <name type="scientific">Streptomyces lanatus</name>
    <dbReference type="NCBI Taxonomy" id="66900"/>
    <lineage>
        <taxon>Bacteria</taxon>
        <taxon>Bacillati</taxon>
        <taxon>Actinomycetota</taxon>
        <taxon>Actinomycetes</taxon>
        <taxon>Kitasatosporales</taxon>
        <taxon>Streptomycetaceae</taxon>
        <taxon>Streptomyces</taxon>
    </lineage>
</organism>
<proteinExistence type="predicted"/>
<name>A0ABV1XP87_9ACTN</name>
<evidence type="ECO:0000313" key="1">
    <source>
        <dbReference type="EMBL" id="MER7373411.1"/>
    </source>
</evidence>
<protein>
    <recommendedName>
        <fullName evidence="3">ABC transporter ATP-binding protein</fullName>
    </recommendedName>
</protein>
<sequence length="71" mass="7501">MLNELFGRLAAENRALLMTTHDLAGAARTCHQVVLMNRTVVAEGGPELLADPDQALRASGLDRVIGTVTAS</sequence>
<dbReference type="RefSeq" id="WP_190067815.1">
    <property type="nucleotide sequence ID" value="NZ_BNBM01000001.1"/>
</dbReference>
<evidence type="ECO:0008006" key="3">
    <source>
        <dbReference type="Google" id="ProtNLM"/>
    </source>
</evidence>
<gene>
    <name evidence="1" type="ORF">ABT384_12195</name>
</gene>
<dbReference type="SUPFAM" id="SSF52540">
    <property type="entry name" value="P-loop containing nucleoside triphosphate hydrolases"/>
    <property type="match status" value="1"/>
</dbReference>